<keyword evidence="2" id="KW-0479">Metal-binding</keyword>
<dbReference type="SUPFAM" id="SSF57667">
    <property type="entry name" value="beta-beta-alpha zinc fingers"/>
    <property type="match status" value="2"/>
</dbReference>
<feature type="region of interest" description="Disordered" evidence="7">
    <location>
        <begin position="110"/>
        <end position="142"/>
    </location>
</feature>
<accession>A0A9Q0F0E5</accession>
<dbReference type="Gene3D" id="3.30.160.60">
    <property type="entry name" value="Classic Zinc Finger"/>
    <property type="match status" value="2"/>
</dbReference>
<feature type="domain" description="C2H2-type" evidence="8">
    <location>
        <begin position="398"/>
        <end position="420"/>
    </location>
</feature>
<proteinExistence type="predicted"/>
<dbReference type="InterPro" id="IPR036236">
    <property type="entry name" value="Znf_C2H2_sf"/>
</dbReference>
<sequence length="636" mass="69377">MSECVGTTKELPDLADEVAGVLRGGGRVEEEETHIQNTPDETEDGFWATFNKVCEVCGCCFATRQGLSSHARLHLRQFGVPLSECTNGPIELLNKIVKERKGSLLDLRLDPKDSTQRESKEDGMSCKQTLPKPLWAPRDRDAPLTLASNNDEVHVCQVCGAWYETRKGLSSHARAHLRQLGVVDGNSKISPINLLYQLKNIKPEDQCPVSPQTSPKSFVTSLDSPSTSSLGSPPSKRAKVLKKFMCVLCGEDFENRKGLGSHARSHLRQIGVYDLLGKASAVDAIEELASSGIGSKAKKGFRFAADPLLKPKIEPQETSLDFTKPTLDGKPIPLILCEYCGQLFDTRKGLSCHVRAHLRQLGIAWTSKSSPIDLLQQLMGKEVSREDTDPSSGKKASSFCELCGFEFHHRKALASHARAHLRQLGVTEWKVDGSKGSPIEILNEWIRKEPAKVAAITQRYIMGDLYIKKRPSQSAPFTDADPLAGRSTEPLGPLAGPWASRELSGAAELPRVERGHVHKQSAFTDAKGRPPKLQVATGQENSDGSPQQLRPGNIPALLPNPPLTPLVKLVGKVYSLKCRFCDQVFQGPMSVQEDWIAHLQKHILKLGDKGKASSSPVAGEEAGAMSPQSIKDAVGV</sequence>
<keyword evidence="3 6" id="KW-0863">Zinc-finger</keyword>
<dbReference type="PANTHER" id="PTHR24396">
    <property type="entry name" value="ZINC FINGER PROTEIN"/>
    <property type="match status" value="1"/>
</dbReference>
<dbReference type="InterPro" id="IPR051643">
    <property type="entry name" value="Transcr_Reg_ZincFinger"/>
</dbReference>
<dbReference type="PANTHER" id="PTHR24396:SF29">
    <property type="entry name" value="PROTEIN WIZ ISOFORM X1"/>
    <property type="match status" value="1"/>
</dbReference>
<comment type="subcellular location">
    <subcellularLocation>
        <location evidence="1">Nucleus</location>
    </subcellularLocation>
</comment>
<dbReference type="InterPro" id="IPR055125">
    <property type="entry name" value="Wiz_C_Znf"/>
</dbReference>
<feature type="region of interest" description="Disordered" evidence="7">
    <location>
        <begin position="472"/>
        <end position="497"/>
    </location>
</feature>
<evidence type="ECO:0000256" key="2">
    <source>
        <dbReference type="ARBA" id="ARBA00022723"/>
    </source>
</evidence>
<dbReference type="GO" id="GO:0005634">
    <property type="term" value="C:nucleus"/>
    <property type="evidence" value="ECO:0007669"/>
    <property type="project" value="UniProtKB-SubCell"/>
</dbReference>
<feature type="region of interest" description="Disordered" evidence="7">
    <location>
        <begin position="206"/>
        <end position="235"/>
    </location>
</feature>
<evidence type="ECO:0000313" key="10">
    <source>
        <dbReference type="Proteomes" id="UP001148018"/>
    </source>
</evidence>
<dbReference type="Pfam" id="PF23015">
    <property type="entry name" value="zf-WIZ"/>
    <property type="match status" value="1"/>
</dbReference>
<dbReference type="GO" id="GO:0000978">
    <property type="term" value="F:RNA polymerase II cis-regulatory region sequence-specific DNA binding"/>
    <property type="evidence" value="ECO:0007669"/>
    <property type="project" value="TreeGrafter"/>
</dbReference>
<keyword evidence="10" id="KW-1185">Reference proteome</keyword>
<protein>
    <recommendedName>
        <fullName evidence="8">C2H2-type domain-containing protein</fullName>
    </recommendedName>
</protein>
<evidence type="ECO:0000313" key="9">
    <source>
        <dbReference type="EMBL" id="KAJ3614462.1"/>
    </source>
</evidence>
<dbReference type="InterPro" id="IPR013087">
    <property type="entry name" value="Znf_C2H2_type"/>
</dbReference>
<name>A0A9Q0F0E5_9TELE</name>
<feature type="domain" description="C2H2-type" evidence="8">
    <location>
        <begin position="244"/>
        <end position="266"/>
    </location>
</feature>
<evidence type="ECO:0000256" key="7">
    <source>
        <dbReference type="SAM" id="MobiDB-lite"/>
    </source>
</evidence>
<dbReference type="EMBL" id="JANIIK010000034">
    <property type="protein sequence ID" value="KAJ3614462.1"/>
    <property type="molecule type" value="Genomic_DNA"/>
</dbReference>
<feature type="domain" description="C2H2-type" evidence="8">
    <location>
        <begin position="52"/>
        <end position="74"/>
    </location>
</feature>
<feature type="domain" description="C2H2-type" evidence="8">
    <location>
        <begin position="335"/>
        <end position="357"/>
    </location>
</feature>
<dbReference type="PROSITE" id="PS00028">
    <property type="entry name" value="ZINC_FINGER_C2H2_1"/>
    <property type="match status" value="5"/>
</dbReference>
<evidence type="ECO:0000256" key="5">
    <source>
        <dbReference type="ARBA" id="ARBA00023242"/>
    </source>
</evidence>
<evidence type="ECO:0000256" key="6">
    <source>
        <dbReference type="PROSITE-ProRule" id="PRU00042"/>
    </source>
</evidence>
<evidence type="ECO:0000256" key="1">
    <source>
        <dbReference type="ARBA" id="ARBA00004123"/>
    </source>
</evidence>
<feature type="compositionally biased region" description="Polar residues" evidence="7">
    <location>
        <begin position="209"/>
        <end position="219"/>
    </location>
</feature>
<dbReference type="AlphaFoldDB" id="A0A9Q0F0E5"/>
<keyword evidence="5" id="KW-0539">Nucleus</keyword>
<feature type="compositionally biased region" description="Basic and acidic residues" evidence="7">
    <location>
        <begin position="110"/>
        <end position="124"/>
    </location>
</feature>
<reference evidence="9" key="1">
    <citation type="submission" date="2022-07" db="EMBL/GenBank/DDBJ databases">
        <title>Chromosome-level genome of Muraenolepis orangiensis.</title>
        <authorList>
            <person name="Kim J."/>
        </authorList>
    </citation>
    <scope>NUCLEOTIDE SEQUENCE</scope>
    <source>
        <strain evidence="9">KU_S4_2022</strain>
        <tissue evidence="9">Muscle</tissue>
    </source>
</reference>
<evidence type="ECO:0000256" key="3">
    <source>
        <dbReference type="ARBA" id="ARBA00022771"/>
    </source>
</evidence>
<feature type="compositionally biased region" description="Low complexity" evidence="7">
    <location>
        <begin position="220"/>
        <end position="235"/>
    </location>
</feature>
<gene>
    <name evidence="9" type="ORF">NHX12_018034</name>
</gene>
<dbReference type="GO" id="GO:0008270">
    <property type="term" value="F:zinc ion binding"/>
    <property type="evidence" value="ECO:0007669"/>
    <property type="project" value="UniProtKB-KW"/>
</dbReference>
<feature type="region of interest" description="Disordered" evidence="7">
    <location>
        <begin position="609"/>
        <end position="636"/>
    </location>
</feature>
<feature type="region of interest" description="Disordered" evidence="7">
    <location>
        <begin position="515"/>
        <end position="552"/>
    </location>
</feature>
<evidence type="ECO:0000256" key="4">
    <source>
        <dbReference type="ARBA" id="ARBA00022833"/>
    </source>
</evidence>
<organism evidence="9 10">
    <name type="scientific">Muraenolepis orangiensis</name>
    <name type="common">Patagonian moray cod</name>
    <dbReference type="NCBI Taxonomy" id="630683"/>
    <lineage>
        <taxon>Eukaryota</taxon>
        <taxon>Metazoa</taxon>
        <taxon>Chordata</taxon>
        <taxon>Craniata</taxon>
        <taxon>Vertebrata</taxon>
        <taxon>Euteleostomi</taxon>
        <taxon>Actinopterygii</taxon>
        <taxon>Neopterygii</taxon>
        <taxon>Teleostei</taxon>
        <taxon>Neoteleostei</taxon>
        <taxon>Acanthomorphata</taxon>
        <taxon>Zeiogadaria</taxon>
        <taxon>Gadariae</taxon>
        <taxon>Gadiformes</taxon>
        <taxon>Muraenolepidoidei</taxon>
        <taxon>Muraenolepididae</taxon>
        <taxon>Muraenolepis</taxon>
    </lineage>
</organism>
<dbReference type="SMART" id="SM00355">
    <property type="entry name" value="ZnF_C2H2"/>
    <property type="match status" value="6"/>
</dbReference>
<feature type="domain" description="C2H2-type" evidence="8">
    <location>
        <begin position="154"/>
        <end position="176"/>
    </location>
</feature>
<dbReference type="Proteomes" id="UP001148018">
    <property type="component" value="Unassembled WGS sequence"/>
</dbReference>
<evidence type="ECO:0000259" key="8">
    <source>
        <dbReference type="PROSITE" id="PS50157"/>
    </source>
</evidence>
<dbReference type="GO" id="GO:0000981">
    <property type="term" value="F:DNA-binding transcription factor activity, RNA polymerase II-specific"/>
    <property type="evidence" value="ECO:0007669"/>
    <property type="project" value="TreeGrafter"/>
</dbReference>
<keyword evidence="4" id="KW-0862">Zinc</keyword>
<dbReference type="PROSITE" id="PS50157">
    <property type="entry name" value="ZINC_FINGER_C2H2_2"/>
    <property type="match status" value="5"/>
</dbReference>
<feature type="compositionally biased region" description="Polar residues" evidence="7">
    <location>
        <begin position="536"/>
        <end position="550"/>
    </location>
</feature>
<comment type="caution">
    <text evidence="9">The sequence shown here is derived from an EMBL/GenBank/DDBJ whole genome shotgun (WGS) entry which is preliminary data.</text>
</comment>
<dbReference type="OrthoDB" id="8963894at2759"/>